<dbReference type="GeneID" id="31367226"/>
<dbReference type="InParanoid" id="D3BUD9"/>
<keyword evidence="4" id="KW-1185">Reference proteome</keyword>
<dbReference type="InterPro" id="IPR005225">
    <property type="entry name" value="Small_GTP-bd"/>
</dbReference>
<comment type="caution">
    <text evidence="3">The sequence shown here is derived from an EMBL/GenBank/DDBJ whole genome shotgun (WGS) entry which is preliminary data.</text>
</comment>
<dbReference type="PRINTS" id="PR00449">
    <property type="entry name" value="RASTRNSFRMNG"/>
</dbReference>
<dbReference type="Proteomes" id="UP000001396">
    <property type="component" value="Unassembled WGS sequence"/>
</dbReference>
<evidence type="ECO:0000313" key="4">
    <source>
        <dbReference type="Proteomes" id="UP000001396"/>
    </source>
</evidence>
<evidence type="ECO:0000256" key="1">
    <source>
        <dbReference type="ARBA" id="ARBA00022741"/>
    </source>
</evidence>
<dbReference type="SMART" id="SM00174">
    <property type="entry name" value="RHO"/>
    <property type="match status" value="1"/>
</dbReference>
<dbReference type="SUPFAM" id="SSF52540">
    <property type="entry name" value="P-loop containing nucleoside triphosphate hydrolases"/>
    <property type="match status" value="1"/>
</dbReference>
<name>D3BUD9_HETP5</name>
<dbReference type="PANTHER" id="PTHR47978">
    <property type="match status" value="1"/>
</dbReference>
<dbReference type="PROSITE" id="PS51421">
    <property type="entry name" value="RAS"/>
    <property type="match status" value="1"/>
</dbReference>
<proteinExistence type="predicted"/>
<feature type="region of interest" description="Disordered" evidence="2">
    <location>
        <begin position="184"/>
        <end position="204"/>
    </location>
</feature>
<dbReference type="GO" id="GO:0003924">
    <property type="term" value="F:GTPase activity"/>
    <property type="evidence" value="ECO:0007669"/>
    <property type="project" value="InterPro"/>
</dbReference>
<dbReference type="SMART" id="SM00175">
    <property type="entry name" value="RAB"/>
    <property type="match status" value="1"/>
</dbReference>
<dbReference type="NCBIfam" id="TIGR00231">
    <property type="entry name" value="small_GTP"/>
    <property type="match status" value="1"/>
</dbReference>
<dbReference type="STRING" id="670386.D3BUD9"/>
<dbReference type="FunFam" id="3.40.50.300:FF:000808">
    <property type="entry name" value="Small GTP-binding protein, putative"/>
    <property type="match status" value="1"/>
</dbReference>
<gene>
    <name evidence="3" type="primary">rabJ</name>
    <name evidence="3" type="ORF">PPL_11758</name>
</gene>
<dbReference type="PROSITE" id="PS51419">
    <property type="entry name" value="RAB"/>
    <property type="match status" value="1"/>
</dbReference>
<accession>D3BUD9</accession>
<dbReference type="OMA" id="KWVNEVE"/>
<feature type="compositionally biased region" description="Polar residues" evidence="2">
    <location>
        <begin position="185"/>
        <end position="204"/>
    </location>
</feature>
<evidence type="ECO:0000256" key="2">
    <source>
        <dbReference type="SAM" id="MobiDB-lite"/>
    </source>
</evidence>
<dbReference type="RefSeq" id="XP_020426861.1">
    <property type="nucleotide sequence ID" value="XM_020582507.1"/>
</dbReference>
<dbReference type="Pfam" id="PF00071">
    <property type="entry name" value="Ras"/>
    <property type="match status" value="1"/>
</dbReference>
<dbReference type="GO" id="GO:0005525">
    <property type="term" value="F:GTP binding"/>
    <property type="evidence" value="ECO:0007669"/>
    <property type="project" value="InterPro"/>
</dbReference>
<organism evidence="3 4">
    <name type="scientific">Heterostelium pallidum (strain ATCC 26659 / Pp 5 / PN500)</name>
    <name type="common">Cellular slime mold</name>
    <name type="synonym">Polysphondylium pallidum</name>
    <dbReference type="NCBI Taxonomy" id="670386"/>
    <lineage>
        <taxon>Eukaryota</taxon>
        <taxon>Amoebozoa</taxon>
        <taxon>Evosea</taxon>
        <taxon>Eumycetozoa</taxon>
        <taxon>Dictyostelia</taxon>
        <taxon>Acytosteliales</taxon>
        <taxon>Acytosteliaceae</taxon>
        <taxon>Heterostelium</taxon>
    </lineage>
</organism>
<evidence type="ECO:0000313" key="3">
    <source>
        <dbReference type="EMBL" id="EFA74727.1"/>
    </source>
</evidence>
<dbReference type="SMART" id="SM00176">
    <property type="entry name" value="RAN"/>
    <property type="match status" value="1"/>
</dbReference>
<dbReference type="Gene3D" id="3.40.50.300">
    <property type="entry name" value="P-loop containing nucleotide triphosphate hydrolases"/>
    <property type="match status" value="1"/>
</dbReference>
<dbReference type="AlphaFoldDB" id="D3BUD9"/>
<reference evidence="3 4" key="1">
    <citation type="journal article" date="2011" name="Genome Res.">
        <title>Phylogeny-wide analysis of social amoeba genomes highlights ancient origins for complex intercellular communication.</title>
        <authorList>
            <person name="Heidel A.J."/>
            <person name="Lawal H.M."/>
            <person name="Felder M."/>
            <person name="Schilde C."/>
            <person name="Helps N.R."/>
            <person name="Tunggal B."/>
            <person name="Rivero F."/>
            <person name="John U."/>
            <person name="Schleicher M."/>
            <person name="Eichinger L."/>
            <person name="Platzer M."/>
            <person name="Noegel A.A."/>
            <person name="Schaap P."/>
            <person name="Gloeckner G."/>
        </authorList>
    </citation>
    <scope>NUCLEOTIDE SEQUENCE [LARGE SCALE GENOMIC DNA]</scope>
    <source>
        <strain evidence="4">ATCC 26659 / Pp 5 / PN500</strain>
    </source>
</reference>
<protein>
    <submittedName>
        <fullName evidence="3">Rab GTPase</fullName>
    </submittedName>
</protein>
<dbReference type="InterPro" id="IPR001806">
    <property type="entry name" value="Small_GTPase"/>
</dbReference>
<dbReference type="InterPro" id="IPR027417">
    <property type="entry name" value="P-loop_NTPase"/>
</dbReference>
<sequence>MCKFEFVDHCCLNVGKTAIAIRYSEGVFPTRPLSTVGASFLTKNIYVDNSRIKFQIWDTAGQDRFRSLAPMYYRGACVAVLVYDVTVPLSFEKVKLWVEELKTNIQEEIRCMLLTVIHLRYSIVLIVCGNKIDLVEKRQVSREIALQYAGEIGAVYFETSAKNNEGIDQMFLEIAKKLLQKHHQSNSQAEPSPKPVQNSSVCCS</sequence>
<keyword evidence="1" id="KW-0547">Nucleotide-binding</keyword>
<dbReference type="SMART" id="SM00173">
    <property type="entry name" value="RAS"/>
    <property type="match status" value="1"/>
</dbReference>
<dbReference type="EMBL" id="ADBJ01000060">
    <property type="protein sequence ID" value="EFA74727.1"/>
    <property type="molecule type" value="Genomic_DNA"/>
</dbReference>